<dbReference type="Gene3D" id="3.30.70.960">
    <property type="entry name" value="SEA domain"/>
    <property type="match status" value="1"/>
</dbReference>
<name>A0A3R7SXT4_PENVA</name>
<proteinExistence type="predicted"/>
<sequence>MRIISVQTTCLLIYDLFIIRKLQHILFVYSSLTRISIHSYFSIRLFLFICLSPSHLIYSVYPPTNHPLTLPPHTPPNFPSFHPSPSTPSISFSSCHHTIHPFTHPPPFHPFILPPNSPHAPYPIHQSNPPPHYLPISTHPHIHSPFHPFIHHPPNPTTPPTHLPLTPLIHPSMPSLPPLTTHLSHLSTIHSSPNPLPTTSPPHPSIHPPPHHPTQPSPLTTIHIPPPPSPLPPPPPIHPSSSLHLFRPLPSKVSERKVCMMRWFMVMVMVVGFGAFCADGEAADARSVSTGTLNAFVRALQLSEGGAPSPPAQPSLSVDPTEPPSRFRFETKRPDNSRTASRITFIPQDRVDRFRRPYSTLSELIASLKQKSQDEPPAPPLSNSLSSAGDSSRDSRVLPSSAFSVGRGEERGSVRPDVEVRVTNSTESSVVVASVQTSHSVSVSEGVGPTTRLPPVGPPSSPFAASSTARATTSSTTFPAPPEATEEAQETTTRRSLSDIHETVDVAPAILPAQAASSTAAPRPPKRLDDFFPSINDGATERAPRLPEGPPLTTSTETASKPRLESLFNIEIDTKGHTITATDARLGAVEEPLSGLFGDADLVDVSAFLPPGYKPSEEPEAAEATTKKAPVVVTVDPSAFLPPGFKPSEEPPSESATPLVPEVKTVDVSAFLPPGYKPSEEPPSDATTQRLPVIQTVDISAFLPPGYKPTEEPAAEATTKKSLAIETVDISAFLPPGYKPSEEPAGDSTTKKAPVVQTVDISDFLPPGYKLTEEPEEDATKNPPLIQTVDASAFLPPGYKPSPEGDSSSSSSSSSSSTDSTTTTTTESPGPRGLVFPRRPSRPSYLTTPKPTAATASGPPPLKPTFRNLWEAVKTTTEFTGWKPTTPGVCGAKCRLAATIRIIDGTEWRPVLSNRDTTEWQELANTVEMELDMLFRRSPLSPWYDRVEIDAFSPGSVLVDYILHLIDLTTTLDTLDLKEIVNGEMVDNEDYFLGNYTLDPKSTDFRVLHEREQLKEEEDSGYLIPQWLIAVIVIGLASLLFILIFGITVYVNRTCCNVVKPNEAPLTEEMLNDCNLVNRARVKKRHDVPLTAEMLNELNKAHMAGIDGPYDMGSLYDMEDIWNEKFDRKVAKPPSSRGKGYNPNYNINIYDSWRTDWSGPYGSSATYAKRRPDTNF</sequence>
<evidence type="ECO:0000259" key="3">
    <source>
        <dbReference type="PROSITE" id="PS50024"/>
    </source>
</evidence>
<feature type="transmembrane region" description="Helical" evidence="2">
    <location>
        <begin position="1027"/>
        <end position="1051"/>
    </location>
</feature>
<reference evidence="4 5" key="2">
    <citation type="submission" date="2019-01" db="EMBL/GenBank/DDBJ databases">
        <title>The decoding of complex shrimp genome reveals the adaptation for benthos swimmer, frequently molting mechanism and breeding impact on genome.</title>
        <authorList>
            <person name="Sun Y."/>
            <person name="Gao Y."/>
            <person name="Yu Y."/>
        </authorList>
    </citation>
    <scope>NUCLEOTIDE SEQUENCE [LARGE SCALE GENOMIC DNA]</scope>
    <source>
        <tissue evidence="4">Muscle</tissue>
    </source>
</reference>
<dbReference type="AlphaFoldDB" id="A0A3R7SXT4"/>
<feature type="region of interest" description="Disordered" evidence="1">
    <location>
        <begin position="180"/>
        <end position="236"/>
    </location>
</feature>
<keyword evidence="2" id="KW-0812">Transmembrane</keyword>
<feature type="compositionally biased region" description="Pro residues" evidence="1">
    <location>
        <begin position="224"/>
        <end position="236"/>
    </location>
</feature>
<feature type="compositionally biased region" description="Low complexity" evidence="1">
    <location>
        <begin position="462"/>
        <end position="478"/>
    </location>
</feature>
<dbReference type="OrthoDB" id="6162910at2759"/>
<organism evidence="4 5">
    <name type="scientific">Penaeus vannamei</name>
    <name type="common">Whiteleg shrimp</name>
    <name type="synonym">Litopenaeus vannamei</name>
    <dbReference type="NCBI Taxonomy" id="6689"/>
    <lineage>
        <taxon>Eukaryota</taxon>
        <taxon>Metazoa</taxon>
        <taxon>Ecdysozoa</taxon>
        <taxon>Arthropoda</taxon>
        <taxon>Crustacea</taxon>
        <taxon>Multicrustacea</taxon>
        <taxon>Malacostraca</taxon>
        <taxon>Eumalacostraca</taxon>
        <taxon>Eucarida</taxon>
        <taxon>Decapoda</taxon>
        <taxon>Dendrobranchiata</taxon>
        <taxon>Penaeoidea</taxon>
        <taxon>Penaeidae</taxon>
        <taxon>Penaeus</taxon>
    </lineage>
</organism>
<dbReference type="Proteomes" id="UP000283509">
    <property type="component" value="Unassembled WGS sequence"/>
</dbReference>
<evidence type="ECO:0000313" key="5">
    <source>
        <dbReference type="Proteomes" id="UP000283509"/>
    </source>
</evidence>
<keyword evidence="2" id="KW-1133">Transmembrane helix</keyword>
<feature type="compositionally biased region" description="Basic and acidic residues" evidence="1">
    <location>
        <begin position="325"/>
        <end position="336"/>
    </location>
</feature>
<keyword evidence="5" id="KW-1185">Reference proteome</keyword>
<feature type="region of interest" description="Disordered" evidence="1">
    <location>
        <begin position="640"/>
        <end position="864"/>
    </location>
</feature>
<reference evidence="4 5" key="1">
    <citation type="submission" date="2018-04" db="EMBL/GenBank/DDBJ databases">
        <authorList>
            <person name="Zhang X."/>
            <person name="Yuan J."/>
            <person name="Li F."/>
            <person name="Xiang J."/>
        </authorList>
    </citation>
    <scope>NUCLEOTIDE SEQUENCE [LARGE SCALE GENOMIC DNA]</scope>
    <source>
        <tissue evidence="4">Muscle</tissue>
    </source>
</reference>
<dbReference type="PROSITE" id="PS50024">
    <property type="entry name" value="SEA"/>
    <property type="match status" value="1"/>
</dbReference>
<feature type="compositionally biased region" description="Pro residues" evidence="1">
    <location>
        <begin position="194"/>
        <end position="216"/>
    </location>
</feature>
<accession>A0A3R7SXT4</accession>
<feature type="compositionally biased region" description="Low complexity" evidence="1">
    <location>
        <begin position="381"/>
        <end position="390"/>
    </location>
</feature>
<feature type="compositionally biased region" description="Basic and acidic residues" evidence="1">
    <location>
        <begin position="407"/>
        <end position="420"/>
    </location>
</feature>
<dbReference type="Pfam" id="PF01390">
    <property type="entry name" value="SEA"/>
    <property type="match status" value="1"/>
</dbReference>
<feature type="region of interest" description="Disordered" evidence="1">
    <location>
        <begin position="369"/>
        <end position="498"/>
    </location>
</feature>
<dbReference type="InterPro" id="IPR000082">
    <property type="entry name" value="SEA_dom"/>
</dbReference>
<feature type="region of interest" description="Disordered" evidence="1">
    <location>
        <begin position="513"/>
        <end position="560"/>
    </location>
</feature>
<evidence type="ECO:0000313" key="4">
    <source>
        <dbReference type="EMBL" id="ROT80372.1"/>
    </source>
</evidence>
<feature type="compositionally biased region" description="Polar residues" evidence="1">
    <location>
        <begin position="422"/>
        <end position="443"/>
    </location>
</feature>
<keyword evidence="2" id="KW-0472">Membrane</keyword>
<protein>
    <submittedName>
        <fullName evidence="4">Putative mucin-2</fullName>
    </submittedName>
</protein>
<feature type="region of interest" description="Disordered" evidence="1">
    <location>
        <begin position="304"/>
        <end position="341"/>
    </location>
</feature>
<feature type="compositionally biased region" description="Low complexity" evidence="1">
    <location>
        <begin position="801"/>
        <end position="831"/>
    </location>
</feature>
<gene>
    <name evidence="4" type="ORF">C7M84_000868</name>
</gene>
<dbReference type="PRINTS" id="PR01217">
    <property type="entry name" value="PRICHEXTENSN"/>
</dbReference>
<dbReference type="SUPFAM" id="SSF82671">
    <property type="entry name" value="SEA domain"/>
    <property type="match status" value="1"/>
</dbReference>
<evidence type="ECO:0000256" key="1">
    <source>
        <dbReference type="SAM" id="MobiDB-lite"/>
    </source>
</evidence>
<evidence type="ECO:0000256" key="2">
    <source>
        <dbReference type="SAM" id="Phobius"/>
    </source>
</evidence>
<comment type="caution">
    <text evidence="4">The sequence shown here is derived from an EMBL/GenBank/DDBJ whole genome shotgun (WGS) entry which is preliminary data.</text>
</comment>
<feature type="compositionally biased region" description="Low complexity" evidence="1">
    <location>
        <begin position="180"/>
        <end position="193"/>
    </location>
</feature>
<dbReference type="InterPro" id="IPR036364">
    <property type="entry name" value="SEA_dom_sf"/>
</dbReference>
<feature type="domain" description="SEA" evidence="3">
    <location>
        <begin position="892"/>
        <end position="1010"/>
    </location>
</feature>
<dbReference type="EMBL" id="QCYY01001124">
    <property type="protein sequence ID" value="ROT80372.1"/>
    <property type="molecule type" value="Genomic_DNA"/>
</dbReference>